<feature type="compositionally biased region" description="Gly residues" evidence="1">
    <location>
        <begin position="779"/>
        <end position="795"/>
    </location>
</feature>
<accession>A0A423XJS0</accession>
<feature type="region of interest" description="Disordered" evidence="1">
    <location>
        <begin position="455"/>
        <end position="480"/>
    </location>
</feature>
<gene>
    <name evidence="2" type="ORF">VPNG_01729</name>
</gene>
<feature type="region of interest" description="Disordered" evidence="1">
    <location>
        <begin position="292"/>
        <end position="333"/>
    </location>
</feature>
<dbReference type="Proteomes" id="UP000285146">
    <property type="component" value="Unassembled WGS sequence"/>
</dbReference>
<evidence type="ECO:0000313" key="2">
    <source>
        <dbReference type="EMBL" id="ROW16642.1"/>
    </source>
</evidence>
<feature type="region of interest" description="Disordered" evidence="1">
    <location>
        <begin position="868"/>
        <end position="897"/>
    </location>
</feature>
<reference evidence="2 3" key="1">
    <citation type="submission" date="2015-09" db="EMBL/GenBank/DDBJ databases">
        <title>Host preference determinants of Valsa canker pathogens revealed by comparative genomics.</title>
        <authorList>
            <person name="Yin Z."/>
            <person name="Huang L."/>
        </authorList>
    </citation>
    <scope>NUCLEOTIDE SEQUENCE [LARGE SCALE GENOMIC DNA]</scope>
    <source>
        <strain evidence="2 3">SXYLt</strain>
    </source>
</reference>
<organism evidence="2 3">
    <name type="scientific">Cytospora leucostoma</name>
    <dbReference type="NCBI Taxonomy" id="1230097"/>
    <lineage>
        <taxon>Eukaryota</taxon>
        <taxon>Fungi</taxon>
        <taxon>Dikarya</taxon>
        <taxon>Ascomycota</taxon>
        <taxon>Pezizomycotina</taxon>
        <taxon>Sordariomycetes</taxon>
        <taxon>Sordariomycetidae</taxon>
        <taxon>Diaporthales</taxon>
        <taxon>Cytosporaceae</taxon>
        <taxon>Cytospora</taxon>
    </lineage>
</organism>
<dbReference type="OrthoDB" id="5332316at2759"/>
<feature type="region of interest" description="Disordered" evidence="1">
    <location>
        <begin position="365"/>
        <end position="384"/>
    </location>
</feature>
<feature type="region of interest" description="Disordered" evidence="1">
    <location>
        <begin position="549"/>
        <end position="570"/>
    </location>
</feature>
<feature type="compositionally biased region" description="Basic and acidic residues" evidence="1">
    <location>
        <begin position="36"/>
        <end position="60"/>
    </location>
</feature>
<evidence type="ECO:0000313" key="3">
    <source>
        <dbReference type="Proteomes" id="UP000285146"/>
    </source>
</evidence>
<feature type="compositionally biased region" description="Polar residues" evidence="1">
    <location>
        <begin position="245"/>
        <end position="258"/>
    </location>
</feature>
<comment type="caution">
    <text evidence="2">The sequence shown here is derived from an EMBL/GenBank/DDBJ whole genome shotgun (WGS) entry which is preliminary data.</text>
</comment>
<evidence type="ECO:0000256" key="1">
    <source>
        <dbReference type="SAM" id="MobiDB-lite"/>
    </source>
</evidence>
<feature type="region of interest" description="Disordered" evidence="1">
    <location>
        <begin position="1"/>
        <end position="68"/>
    </location>
</feature>
<feature type="region of interest" description="Disordered" evidence="1">
    <location>
        <begin position="389"/>
        <end position="442"/>
    </location>
</feature>
<dbReference type="AlphaFoldDB" id="A0A423XJS0"/>
<feature type="region of interest" description="Disordered" evidence="1">
    <location>
        <begin position="127"/>
        <end position="187"/>
    </location>
</feature>
<name>A0A423XJS0_9PEZI</name>
<feature type="region of interest" description="Disordered" evidence="1">
    <location>
        <begin position="778"/>
        <end position="800"/>
    </location>
</feature>
<feature type="compositionally biased region" description="Basic and acidic residues" evidence="1">
    <location>
        <begin position="127"/>
        <end position="139"/>
    </location>
</feature>
<keyword evidence="3" id="KW-1185">Reference proteome</keyword>
<feature type="compositionally biased region" description="Polar residues" evidence="1">
    <location>
        <begin position="292"/>
        <end position="302"/>
    </location>
</feature>
<proteinExistence type="predicted"/>
<feature type="compositionally biased region" description="Polar residues" evidence="1">
    <location>
        <begin position="422"/>
        <end position="439"/>
    </location>
</feature>
<feature type="compositionally biased region" description="Basic and acidic residues" evidence="1">
    <location>
        <begin position="460"/>
        <end position="475"/>
    </location>
</feature>
<dbReference type="EMBL" id="LKEB01000004">
    <property type="protein sequence ID" value="ROW16642.1"/>
    <property type="molecule type" value="Genomic_DNA"/>
</dbReference>
<feature type="region of interest" description="Disordered" evidence="1">
    <location>
        <begin position="214"/>
        <end position="276"/>
    </location>
</feature>
<protein>
    <submittedName>
        <fullName evidence="2">Uncharacterized protein</fullName>
    </submittedName>
</protein>
<dbReference type="InParanoid" id="A0A423XJS0"/>
<sequence>MLRGRRLPLPQSPSSRWRTTAPVPARLFSTTAPRLDNSRGDEKPFGWHAHAEDEQRRQPSQEKPLFSKVRVQSDDWALLQGRLGAKINPKHVHLSLEGRTPFGADRVEQFRSIDAVNILPRQEVRKPRDKIKRFPEPLKSRSLSGPERLEKTGGTRKGGLRPPQRGSRGPEDSQKTTRGKAWSPRVPRRADDLQDVYRRDSLVWRSIIHREPETVDKRGPSDAAEAPCPKGPDRRTQLNKIKITIASQPKGNRLSAQATGDLKKETARNPGFDSLETTPTQVREAINRQVSLTAAESPTLSTPRPPKPVGQTQTTPSQPKPRAVEPDLSEFPGSIGVMGPAESIRNLLSEDPILKEAQLLSRGRVGPMFDSQSPSKLDVHGEPRFRVLPTSQWLQRKNAKASESGPLGGAQKATVSFEPEAQQASDQETQATASSSQPGTVKPTALQEMEAQIVASQSAHFEKKKQAESEERLKPAEPVQPERSIFEQLFSEERPRGDSYWRIADRLRSAFSAVEKDLGPDAEREVPKVAPQSDQSIFGQLFPEEVGARSASSEEWVRETTGEPLTPPKDSLLISLRNEVRNWIPADQQERITGPQPGEYGSHSTVVVISGTSPSLIETDFFRIAPEGQHVEGWAGGLVKVVQARDSITFEPLGQYYLMFHSRPSALAYVDEVRRLHALSRRLLHAPAASGREVAKGPLDQAPASPQPFLTDEEQAAVRSFTLLSPSLPPNISVRLWNTRLVQDIAARSDIADVVETLRPEAATPAKVLLKINNAAAGSGSGSGGSGGGSPGEDPGGLTTDELWLTLRDDGRERSAPWVLANLSQGIMPVKPVFSSASSGGIRVKSRPVAVPTSSELDDEFYDDEGAAGGESVAGQLPSSAAATAATERKLGGGGGAGRHERFSRFILTFTQPAIARRFVRCWHKRAIYDAVLGRSVVVDAVALM</sequence>